<evidence type="ECO:0000256" key="3">
    <source>
        <dbReference type="ARBA" id="ARBA00022723"/>
    </source>
</evidence>
<dbReference type="InterPro" id="IPR001279">
    <property type="entry name" value="Metallo-B-lactamas"/>
</dbReference>
<evidence type="ECO:0000256" key="1">
    <source>
        <dbReference type="ARBA" id="ARBA00022490"/>
    </source>
</evidence>
<dbReference type="CDD" id="cd07714">
    <property type="entry name" value="RNaseJ_MBL-fold"/>
    <property type="match status" value="1"/>
</dbReference>
<evidence type="ECO:0000256" key="8">
    <source>
        <dbReference type="ARBA" id="ARBA00022884"/>
    </source>
</evidence>
<dbReference type="Gene3D" id="3.40.50.10710">
    <property type="entry name" value="Metallo-hydrolase/oxidoreductase"/>
    <property type="match status" value="1"/>
</dbReference>
<feature type="binding site" evidence="12">
    <location>
        <position position="105"/>
    </location>
    <ligand>
        <name>Zn(2+)</name>
        <dbReference type="ChEBI" id="CHEBI:29105"/>
        <label>1</label>
        <note>catalytic</note>
    </ligand>
</feature>
<dbReference type="Pfam" id="PF07521">
    <property type="entry name" value="RMMBL"/>
    <property type="match status" value="1"/>
</dbReference>
<evidence type="ECO:0000256" key="4">
    <source>
        <dbReference type="ARBA" id="ARBA00022759"/>
    </source>
</evidence>
<dbReference type="Proteomes" id="UP000266178">
    <property type="component" value="Unassembled WGS sequence"/>
</dbReference>
<dbReference type="EC" id="3.1.-.-" evidence="9"/>
<dbReference type="InterPro" id="IPR055132">
    <property type="entry name" value="RNase_J_b_CASP"/>
</dbReference>
<name>A0A399F5Z0_9DEIN</name>
<evidence type="ECO:0000256" key="5">
    <source>
        <dbReference type="ARBA" id="ARBA00022801"/>
    </source>
</evidence>
<evidence type="ECO:0000256" key="13">
    <source>
        <dbReference type="SAM" id="MobiDB-lite"/>
    </source>
</evidence>
<protein>
    <recommendedName>
        <fullName evidence="9">Ribonuclease J</fullName>
        <shortName evidence="9">RNase J</shortName>
        <ecNumber evidence="9">3.1.-.-</ecNumber>
    </recommendedName>
</protein>
<dbReference type="AlphaFoldDB" id="A0A399F5Z0"/>
<feature type="binding site" evidence="12">
    <location>
        <position position="172"/>
    </location>
    <ligand>
        <name>Zn(2+)</name>
        <dbReference type="ChEBI" id="CHEBI:29105"/>
        <label>1</label>
        <note>catalytic</note>
    </ligand>
</feature>
<feature type="binding site" evidence="12">
    <location>
        <position position="473"/>
    </location>
    <ligand>
        <name>Ca(2+)</name>
        <dbReference type="ChEBI" id="CHEBI:29108"/>
    </ligand>
</feature>
<dbReference type="GO" id="GO:0008270">
    <property type="term" value="F:zinc ion binding"/>
    <property type="evidence" value="ECO:0007669"/>
    <property type="project" value="InterPro"/>
</dbReference>
<keyword evidence="4 9" id="KW-0255">Endonuclease</keyword>
<feature type="binding site" evidence="12">
    <location>
        <position position="103"/>
    </location>
    <ligand>
        <name>Zn(2+)</name>
        <dbReference type="ChEBI" id="CHEBI:29105"/>
        <label>1</label>
        <note>catalytic</note>
    </ligand>
</feature>
<feature type="binding site" evidence="12">
    <location>
        <position position="101"/>
    </location>
    <ligand>
        <name>Zn(2+)</name>
        <dbReference type="ChEBI" id="CHEBI:29105"/>
        <label>1</label>
        <note>catalytic</note>
    </ligand>
</feature>
<dbReference type="RefSeq" id="WP_119358496.1">
    <property type="nucleotide sequence ID" value="NZ_BJXM01000002.1"/>
</dbReference>
<comment type="cofactor">
    <cofactor evidence="12">
        <name>Zn(2+)</name>
        <dbReference type="ChEBI" id="CHEBI:29105"/>
    </cofactor>
    <text evidence="12">Binds 2 Zn(2+) ions per subunit. It is not clear if Zn(2+) or Mg(2+) is physiologically important.</text>
</comment>
<dbReference type="SMART" id="SM00849">
    <property type="entry name" value="Lactamase_B"/>
    <property type="match status" value="1"/>
</dbReference>
<reference evidence="15 16" key="1">
    <citation type="submission" date="2018-08" db="EMBL/GenBank/DDBJ databases">
        <title>Meiothermus granaticius genome AF-68 sequencing project.</title>
        <authorList>
            <person name="Da Costa M.S."/>
            <person name="Albuquerque L."/>
            <person name="Raposo P."/>
            <person name="Froufe H.J.C."/>
            <person name="Barroso C.S."/>
            <person name="Egas C."/>
        </authorList>
    </citation>
    <scope>NUCLEOTIDE SEQUENCE [LARGE SCALE GENOMIC DNA]</scope>
    <source>
        <strain evidence="15 16">AF-68</strain>
    </source>
</reference>
<feature type="binding site" evidence="12">
    <location>
        <position position="78"/>
    </location>
    <ligand>
        <name>Zn(2+)</name>
        <dbReference type="ChEBI" id="CHEBI:29105"/>
        <label>2</label>
        <note>catalytic</note>
    </ligand>
</feature>
<feature type="binding site" evidence="12">
    <location>
        <position position="106"/>
    </location>
    <ligand>
        <name>Zn(2+)</name>
        <dbReference type="ChEBI" id="CHEBI:29105"/>
        <label>1</label>
        <note>catalytic</note>
    </ligand>
</feature>
<dbReference type="PIRSF" id="PIRSF004803">
    <property type="entry name" value="RnjA"/>
    <property type="match status" value="1"/>
</dbReference>
<comment type="cofactor">
    <cofactor evidence="12">
        <name>Ca(2+)</name>
        <dbReference type="ChEBI" id="CHEBI:29108"/>
    </cofactor>
    <text evidence="12">Binds 1 Ca(2+) cation per subunit. Seen in 1 crystal structure, it is not clear if it is physiologically important.</text>
</comment>
<dbReference type="EMBL" id="QWLB01000062">
    <property type="protein sequence ID" value="RIH91046.1"/>
    <property type="molecule type" value="Genomic_DNA"/>
</dbReference>
<proteinExistence type="inferred from homology"/>
<dbReference type="GO" id="GO:0005737">
    <property type="term" value="C:cytoplasm"/>
    <property type="evidence" value="ECO:0007669"/>
    <property type="project" value="UniProtKB-SubCell"/>
</dbReference>
<feature type="compositionally biased region" description="Low complexity" evidence="13">
    <location>
        <begin position="1"/>
        <end position="12"/>
    </location>
</feature>
<feature type="region of interest" description="Disordered" evidence="13">
    <location>
        <begin position="1"/>
        <end position="30"/>
    </location>
</feature>
<gene>
    <name evidence="9 15" type="primary">rnj</name>
    <name evidence="15" type="ORF">Mgrana_03065</name>
</gene>
<dbReference type="InterPro" id="IPR004613">
    <property type="entry name" value="RNase_J"/>
</dbReference>
<dbReference type="GO" id="GO:0006364">
    <property type="term" value="P:rRNA processing"/>
    <property type="evidence" value="ECO:0007669"/>
    <property type="project" value="UniProtKB-UniRule"/>
</dbReference>
<feature type="binding site" evidence="9 11">
    <location>
        <begin position="394"/>
        <end position="398"/>
    </location>
    <ligand>
        <name>substrate</name>
    </ligand>
</feature>
<comment type="function">
    <text evidence="9">An RNase that has 5'-3' exonuclease and possibly endonuclease activity. Involved in maturation of rRNA and in some organisms also mRNA maturation and/or decay.</text>
</comment>
<dbReference type="Gene3D" id="3.10.20.580">
    <property type="match status" value="1"/>
</dbReference>
<dbReference type="PANTHER" id="PTHR43694:SF1">
    <property type="entry name" value="RIBONUCLEASE J"/>
    <property type="match status" value="1"/>
</dbReference>
<feature type="domain" description="Metallo-beta-lactamase" evidence="14">
    <location>
        <begin position="48"/>
        <end position="246"/>
    </location>
</feature>
<dbReference type="GO" id="GO:0003723">
    <property type="term" value="F:RNA binding"/>
    <property type="evidence" value="ECO:0007669"/>
    <property type="project" value="UniProtKB-UniRule"/>
</dbReference>
<feature type="binding site" evidence="12">
    <location>
        <position position="420"/>
    </location>
    <ligand>
        <name>Zn(2+)</name>
        <dbReference type="ChEBI" id="CHEBI:29105"/>
        <label>1</label>
        <note>catalytic</note>
    </ligand>
</feature>
<feature type="binding site" evidence="12">
    <location>
        <position position="194"/>
    </location>
    <ligand>
        <name>Zn(2+)</name>
        <dbReference type="ChEBI" id="CHEBI:29105"/>
        <label>1</label>
        <note>catalytic</note>
    </ligand>
</feature>
<dbReference type="Pfam" id="PF00753">
    <property type="entry name" value="Lactamase_B"/>
    <property type="match status" value="1"/>
</dbReference>
<evidence type="ECO:0000256" key="11">
    <source>
        <dbReference type="PIRSR" id="PIRSR004803-2"/>
    </source>
</evidence>
<dbReference type="HAMAP" id="MF_01491">
    <property type="entry name" value="RNase_J_bact"/>
    <property type="match status" value="1"/>
</dbReference>
<dbReference type="PANTHER" id="PTHR43694">
    <property type="entry name" value="RIBONUCLEASE J"/>
    <property type="match status" value="1"/>
</dbReference>
<feature type="active site" description="Proton donor" evidence="10">
    <location>
        <position position="226"/>
    </location>
</feature>
<keyword evidence="7 9" id="KW-0269">Exonuclease</keyword>
<comment type="subunit">
    <text evidence="9">Homodimer, may be a subunit of the RNA degradosome.</text>
</comment>
<feature type="binding site" evidence="11">
    <location>
        <begin position="263"/>
        <end position="265"/>
    </location>
    <ligand>
        <name>substrate</name>
    </ligand>
</feature>
<keyword evidence="16" id="KW-1185">Reference proteome</keyword>
<evidence type="ECO:0000256" key="10">
    <source>
        <dbReference type="PIRSR" id="PIRSR004803-1"/>
    </source>
</evidence>
<evidence type="ECO:0000256" key="12">
    <source>
        <dbReference type="PIRSR" id="PIRSR004803-3"/>
    </source>
</evidence>
<keyword evidence="9" id="KW-0698">rRNA processing</keyword>
<keyword evidence="1 9" id="KW-0963">Cytoplasm</keyword>
<accession>A0A399F5Z0</accession>
<dbReference type="InterPro" id="IPR042173">
    <property type="entry name" value="RNase_J_2"/>
</dbReference>
<dbReference type="SUPFAM" id="SSF56281">
    <property type="entry name" value="Metallo-hydrolase/oxidoreductase"/>
    <property type="match status" value="1"/>
</dbReference>
<feature type="active site" description="Proton acceptor" evidence="10">
    <location>
        <position position="398"/>
    </location>
</feature>
<comment type="similarity">
    <text evidence="9">Belongs to the metallo-beta-lactamase superfamily. RNA-metabolizing metallo-beta-lactamase-like family. Bacterial RNase J subfamily.</text>
</comment>
<evidence type="ECO:0000256" key="9">
    <source>
        <dbReference type="HAMAP-Rule" id="MF_01491"/>
    </source>
</evidence>
<keyword evidence="12" id="KW-0106">Calcium</keyword>
<dbReference type="NCBIfam" id="TIGR00649">
    <property type="entry name" value="MG423"/>
    <property type="match status" value="1"/>
</dbReference>
<evidence type="ECO:0000256" key="6">
    <source>
        <dbReference type="ARBA" id="ARBA00022833"/>
    </source>
</evidence>
<evidence type="ECO:0000313" key="16">
    <source>
        <dbReference type="Proteomes" id="UP000266178"/>
    </source>
</evidence>
<evidence type="ECO:0000313" key="15">
    <source>
        <dbReference type="EMBL" id="RIH91046.1"/>
    </source>
</evidence>
<keyword evidence="2 9" id="KW-0540">Nuclease</keyword>
<evidence type="ECO:0000259" key="14">
    <source>
        <dbReference type="SMART" id="SM00849"/>
    </source>
</evidence>
<dbReference type="GO" id="GO:0004521">
    <property type="term" value="F:RNA endonuclease activity"/>
    <property type="evidence" value="ECO:0007669"/>
    <property type="project" value="UniProtKB-UniRule"/>
</dbReference>
<dbReference type="InterPro" id="IPR011108">
    <property type="entry name" value="RMMBL"/>
</dbReference>
<evidence type="ECO:0000256" key="2">
    <source>
        <dbReference type="ARBA" id="ARBA00022722"/>
    </source>
</evidence>
<dbReference type="InterPro" id="IPR041636">
    <property type="entry name" value="RNase_J_C"/>
</dbReference>
<dbReference type="InterPro" id="IPR036866">
    <property type="entry name" value="RibonucZ/Hydroxyglut_hydro"/>
</dbReference>
<keyword evidence="5 9" id="KW-0378">Hydrolase</keyword>
<dbReference type="InterPro" id="IPR030854">
    <property type="entry name" value="RNase_J_bac"/>
</dbReference>
<feature type="binding site" evidence="12">
    <location>
        <position position="76"/>
    </location>
    <ligand>
        <name>Zn(2+)</name>
        <dbReference type="ChEBI" id="CHEBI:29105"/>
        <label>1</label>
        <note>catalytic</note>
    </ligand>
</feature>
<keyword evidence="8 9" id="KW-0694">RNA-binding</keyword>
<organism evidence="15 16">
    <name type="scientific">Meiothermus granaticius NBRC 107808</name>
    <dbReference type="NCBI Taxonomy" id="1227551"/>
    <lineage>
        <taxon>Bacteria</taxon>
        <taxon>Thermotogati</taxon>
        <taxon>Deinococcota</taxon>
        <taxon>Deinococci</taxon>
        <taxon>Thermales</taxon>
        <taxon>Thermaceae</taxon>
        <taxon>Meiothermus</taxon>
    </lineage>
</organism>
<dbReference type="Gene3D" id="3.60.15.10">
    <property type="entry name" value="Ribonuclease Z/Hydroxyacylglutathione hydrolase-like"/>
    <property type="match status" value="1"/>
</dbReference>
<sequence>MNGNSTPPFSSRGPRRRQQRPKPTGPVTIGKPNSAVEIIFLGGVGEIGKNIAAFRYENEIFIVDGGLAFPDEHMLGVDLLIPRIDYLVEHKDLIKGWVITHGHEDHIGALAYLFPQLPKVPIYGAKLTLGLVKGKLEEFGYNMGEFNFREVSTDERIKIGQHFTVDLFRMTHSIPDNSGMVIHTPIGRIVHTGDFKLDENPIDGKTSHLAKIAEAGEQGVLLLIADSTNAERPGRTISESEVALELDKVIGQAKGRVFVTTFASHIHRIQSVVHAAEKYGRRVAVEGRSMLKFARIAIELGYLSYKDRLYTLDELKDLPDEQVLILTTGSQGQPEAALARMASGVHSKMSIQPGDTVILSSSPIPGNEEAVNTVINKLYKLGARVLHPPVYRVHASGHGSQEELKTILNLAQPKFFLPWHGEVRHQTNFKWLAEGMPNPPQKTVIPENGDVIKLTREDLVKEGQVPHGALYVDGLGVGDITDEILEDRNHMAAEGVVIITALVSREPLVEVISKGFVKAGERLLGEVRKMAMDSLYKGVREKKRLEDIRDDIYYPVKKFIAKNTGRNPVIMPIVIEG</sequence>
<keyword evidence="3 12" id="KW-0479">Metal-binding</keyword>
<keyword evidence="6 12" id="KW-0862">Zinc</keyword>
<dbReference type="OrthoDB" id="9758375at2"/>
<comment type="caution">
    <text evidence="15">The sequence shown here is derived from an EMBL/GenBank/DDBJ whole genome shotgun (WGS) entry which is preliminary data.</text>
</comment>
<dbReference type="Pfam" id="PF17770">
    <property type="entry name" value="RNase_J_C"/>
    <property type="match status" value="1"/>
</dbReference>
<evidence type="ECO:0000256" key="7">
    <source>
        <dbReference type="ARBA" id="ARBA00022839"/>
    </source>
</evidence>
<dbReference type="GO" id="GO:0004534">
    <property type="term" value="F:5'-3' RNA exonuclease activity"/>
    <property type="evidence" value="ECO:0007669"/>
    <property type="project" value="UniProtKB-UniRule"/>
</dbReference>
<dbReference type="Pfam" id="PF22505">
    <property type="entry name" value="RNase_J_b_CASP"/>
    <property type="match status" value="1"/>
</dbReference>
<comment type="subcellular location">
    <subcellularLocation>
        <location evidence="9">Cytoplasm</location>
    </subcellularLocation>
</comment>